<keyword evidence="11 14" id="KW-1133">Transmembrane helix</keyword>
<evidence type="ECO:0000256" key="13">
    <source>
        <dbReference type="ARBA" id="ARBA00023136"/>
    </source>
</evidence>
<evidence type="ECO:0000259" key="16">
    <source>
        <dbReference type="PROSITE" id="PS50885"/>
    </source>
</evidence>
<sequence length="460" mass="52297">MPVIACLLACTLLYVLSYFIERSFEKYVIAQNVTELNSVIDSLERELSYYDPEAERNDLIQNILLILASHYQLFVNITDENKNILYKTRGPNLLQVRKNIDVENIIETHGSAIWNYDQHSYRIAASSVTAADQKEYTIIVAVSRDLQLEFTERLHNGLLILITISCVLVLLGTLLTIYLTQEPINRLIKKIGSVNSKSLNNRIQPSSLPAKYASLVDAFNDMISRMETLFQRQHNFTADLAHEMRTPITNLTTQTQIALNNARTADEYKEILYSNLEEFERLTQIITDMLFLAQADNKQLVPQLVEVDLSNMFAMMFDYYEYLSEEKDIRLKLQGTCPSIQGDKLMIGRAVGNLLSNAIRYTPDNQTITVTLSQVSNKLVKVVIANPGKKIEARHLPLLFDRFYRPDESRQRNGEGAGIGLAIVKSIVEAHHGRITVESDNESTRFIMTFPIPPKGKKSA</sequence>
<dbReference type="Pfam" id="PF21085">
    <property type="entry name" value="CusS"/>
    <property type="match status" value="1"/>
</dbReference>
<keyword evidence="13 14" id="KW-0472">Membrane</keyword>
<dbReference type="InterPro" id="IPR036097">
    <property type="entry name" value="HisK_dim/P_sf"/>
</dbReference>
<gene>
    <name evidence="17" type="ORF">GCM10023211_00420</name>
</gene>
<dbReference type="EMBL" id="BAABHY010000001">
    <property type="protein sequence ID" value="GAA5103732.1"/>
    <property type="molecule type" value="Genomic_DNA"/>
</dbReference>
<dbReference type="NCBIfam" id="TIGR01386">
    <property type="entry name" value="cztS_silS_copS"/>
    <property type="match status" value="1"/>
</dbReference>
<evidence type="ECO:0000256" key="14">
    <source>
        <dbReference type="RuleBase" id="RU364088"/>
    </source>
</evidence>
<dbReference type="InterPro" id="IPR003661">
    <property type="entry name" value="HisK_dim/P_dom"/>
</dbReference>
<dbReference type="SUPFAM" id="SSF55874">
    <property type="entry name" value="ATPase domain of HSP90 chaperone/DNA topoisomerase II/histidine kinase"/>
    <property type="match status" value="1"/>
</dbReference>
<evidence type="ECO:0000259" key="15">
    <source>
        <dbReference type="PROSITE" id="PS50109"/>
    </source>
</evidence>
<keyword evidence="7 14" id="KW-0812">Transmembrane</keyword>
<comment type="caution">
    <text evidence="17">The sequence shown here is derived from an EMBL/GenBank/DDBJ whole genome shotgun (WGS) entry which is preliminary data.</text>
</comment>
<evidence type="ECO:0000256" key="5">
    <source>
        <dbReference type="ARBA" id="ARBA00022553"/>
    </source>
</evidence>
<dbReference type="Gene3D" id="1.10.287.130">
    <property type="match status" value="1"/>
</dbReference>
<evidence type="ECO:0000313" key="17">
    <source>
        <dbReference type="EMBL" id="GAA5103732.1"/>
    </source>
</evidence>
<dbReference type="PROSITE" id="PS50885">
    <property type="entry name" value="HAMP"/>
    <property type="match status" value="1"/>
</dbReference>
<dbReference type="InterPro" id="IPR005467">
    <property type="entry name" value="His_kinase_dom"/>
</dbReference>
<dbReference type="PANTHER" id="PTHR45436:SF15">
    <property type="entry name" value="SENSOR HISTIDINE KINASE CUSS"/>
    <property type="match status" value="1"/>
</dbReference>
<comment type="catalytic activity">
    <reaction evidence="1 14">
        <text>ATP + protein L-histidine = ADP + protein N-phospho-L-histidine.</text>
        <dbReference type="EC" id="2.7.13.3"/>
    </reaction>
</comment>
<feature type="domain" description="HAMP" evidence="16">
    <location>
        <begin position="178"/>
        <end position="231"/>
    </location>
</feature>
<feature type="domain" description="Histidine kinase" evidence="15">
    <location>
        <begin position="239"/>
        <end position="454"/>
    </location>
</feature>
<comment type="function">
    <text evidence="14">Member of a two-component regulatory system.</text>
</comment>
<evidence type="ECO:0000256" key="11">
    <source>
        <dbReference type="ARBA" id="ARBA00022989"/>
    </source>
</evidence>
<dbReference type="EC" id="2.7.13.3" evidence="14"/>
<evidence type="ECO:0000256" key="8">
    <source>
        <dbReference type="ARBA" id="ARBA00022741"/>
    </source>
</evidence>
<evidence type="ECO:0000256" key="4">
    <source>
        <dbReference type="ARBA" id="ARBA00022519"/>
    </source>
</evidence>
<evidence type="ECO:0000256" key="2">
    <source>
        <dbReference type="ARBA" id="ARBA00004429"/>
    </source>
</evidence>
<keyword evidence="6 14" id="KW-0808">Transferase</keyword>
<dbReference type="PRINTS" id="PR00344">
    <property type="entry name" value="BCTRLSENSOR"/>
</dbReference>
<keyword evidence="4 14" id="KW-0997">Cell inner membrane</keyword>
<dbReference type="InterPro" id="IPR003594">
    <property type="entry name" value="HATPase_dom"/>
</dbReference>
<dbReference type="SMART" id="SM00388">
    <property type="entry name" value="HisKA"/>
    <property type="match status" value="1"/>
</dbReference>
<dbReference type="PROSITE" id="PS50109">
    <property type="entry name" value="HIS_KIN"/>
    <property type="match status" value="1"/>
</dbReference>
<proteinExistence type="predicted"/>
<dbReference type="InterPro" id="IPR003660">
    <property type="entry name" value="HAMP_dom"/>
</dbReference>
<keyword evidence="10 14" id="KW-0067">ATP-binding</keyword>
<dbReference type="PANTHER" id="PTHR45436">
    <property type="entry name" value="SENSOR HISTIDINE KINASE YKOH"/>
    <property type="match status" value="1"/>
</dbReference>
<dbReference type="GO" id="GO:0016301">
    <property type="term" value="F:kinase activity"/>
    <property type="evidence" value="ECO:0007669"/>
    <property type="project" value="UniProtKB-KW"/>
</dbReference>
<evidence type="ECO:0000313" key="18">
    <source>
        <dbReference type="Proteomes" id="UP001500171"/>
    </source>
</evidence>
<reference evidence="18" key="1">
    <citation type="journal article" date="2019" name="Int. J. Syst. Evol. Microbiol.">
        <title>The Global Catalogue of Microorganisms (GCM) 10K type strain sequencing project: providing services to taxonomists for standard genome sequencing and annotation.</title>
        <authorList>
            <consortium name="The Broad Institute Genomics Platform"/>
            <consortium name="The Broad Institute Genome Sequencing Center for Infectious Disease"/>
            <person name="Wu L."/>
            <person name="Ma J."/>
        </authorList>
    </citation>
    <scope>NUCLEOTIDE SEQUENCE [LARGE SCALE GENOMIC DNA]</scope>
    <source>
        <strain evidence="18">JCM 18050</strain>
    </source>
</reference>
<keyword evidence="5" id="KW-0597">Phosphoprotein</keyword>
<name>A0ABP9MZN9_9GAMM</name>
<dbReference type="InterPro" id="IPR036890">
    <property type="entry name" value="HATPase_C_sf"/>
</dbReference>
<dbReference type="CDD" id="cd00082">
    <property type="entry name" value="HisKA"/>
    <property type="match status" value="1"/>
</dbReference>
<keyword evidence="8 14" id="KW-0547">Nucleotide-binding</keyword>
<dbReference type="InterPro" id="IPR048590">
    <property type="entry name" value="CusS-like_sensor"/>
</dbReference>
<dbReference type="Pfam" id="PF00512">
    <property type="entry name" value="HisKA"/>
    <property type="match status" value="1"/>
</dbReference>
<evidence type="ECO:0000256" key="3">
    <source>
        <dbReference type="ARBA" id="ARBA00022475"/>
    </source>
</evidence>
<dbReference type="InterPro" id="IPR006290">
    <property type="entry name" value="CztS_silS_copS"/>
</dbReference>
<evidence type="ECO:0000256" key="12">
    <source>
        <dbReference type="ARBA" id="ARBA00023012"/>
    </source>
</evidence>
<dbReference type="SMART" id="SM00387">
    <property type="entry name" value="HATPase_c"/>
    <property type="match status" value="1"/>
</dbReference>
<protein>
    <recommendedName>
        <fullName evidence="14">Sensor protein</fullName>
        <ecNumber evidence="14">2.7.13.3</ecNumber>
    </recommendedName>
</protein>
<dbReference type="SUPFAM" id="SSF47384">
    <property type="entry name" value="Homodimeric domain of signal transducing histidine kinase"/>
    <property type="match status" value="1"/>
</dbReference>
<keyword evidence="12 14" id="KW-0902">Two-component regulatory system</keyword>
<keyword evidence="3 14" id="KW-1003">Cell membrane</keyword>
<keyword evidence="9 14" id="KW-0418">Kinase</keyword>
<evidence type="ECO:0000256" key="10">
    <source>
        <dbReference type="ARBA" id="ARBA00022840"/>
    </source>
</evidence>
<feature type="transmembrane region" description="Helical" evidence="14">
    <location>
        <begin position="158"/>
        <end position="180"/>
    </location>
</feature>
<keyword evidence="18" id="KW-1185">Reference proteome</keyword>
<dbReference type="Pfam" id="PF02518">
    <property type="entry name" value="HATPase_c"/>
    <property type="match status" value="1"/>
</dbReference>
<evidence type="ECO:0000256" key="1">
    <source>
        <dbReference type="ARBA" id="ARBA00000085"/>
    </source>
</evidence>
<dbReference type="RefSeq" id="WP_345487493.1">
    <property type="nucleotide sequence ID" value="NZ_BAABHY010000001.1"/>
</dbReference>
<dbReference type="Proteomes" id="UP001500171">
    <property type="component" value="Unassembled WGS sequence"/>
</dbReference>
<organism evidence="17 18">
    <name type="scientific">Orbus sasakiae</name>
    <dbReference type="NCBI Taxonomy" id="1078475"/>
    <lineage>
        <taxon>Bacteria</taxon>
        <taxon>Pseudomonadati</taxon>
        <taxon>Pseudomonadota</taxon>
        <taxon>Gammaproteobacteria</taxon>
        <taxon>Orbales</taxon>
        <taxon>Orbaceae</taxon>
        <taxon>Orbus</taxon>
    </lineage>
</organism>
<evidence type="ECO:0000256" key="6">
    <source>
        <dbReference type="ARBA" id="ARBA00022679"/>
    </source>
</evidence>
<accession>A0ABP9MZN9</accession>
<dbReference type="InterPro" id="IPR050428">
    <property type="entry name" value="TCS_sensor_his_kinase"/>
</dbReference>
<dbReference type="InterPro" id="IPR004358">
    <property type="entry name" value="Sig_transdc_His_kin-like_C"/>
</dbReference>
<evidence type="ECO:0000256" key="9">
    <source>
        <dbReference type="ARBA" id="ARBA00022777"/>
    </source>
</evidence>
<evidence type="ECO:0000256" key="7">
    <source>
        <dbReference type="ARBA" id="ARBA00022692"/>
    </source>
</evidence>
<dbReference type="Gene3D" id="3.30.565.10">
    <property type="entry name" value="Histidine kinase-like ATPase, C-terminal domain"/>
    <property type="match status" value="1"/>
</dbReference>
<comment type="subcellular location">
    <subcellularLocation>
        <location evidence="2">Cell inner membrane</location>
        <topology evidence="2">Multi-pass membrane protein</topology>
    </subcellularLocation>
</comment>